<keyword evidence="1" id="KW-0560">Oxidoreductase</keyword>
<reference evidence="1 2" key="1">
    <citation type="submission" date="2020-08" db="EMBL/GenBank/DDBJ databases">
        <title>Sequencing the genomes of 1000 actinobacteria strains.</title>
        <authorList>
            <person name="Klenk H.-P."/>
        </authorList>
    </citation>
    <scope>NUCLEOTIDE SEQUENCE [LARGE SCALE GENOMIC DNA]</scope>
    <source>
        <strain evidence="1 2">DSM 41654</strain>
    </source>
</reference>
<evidence type="ECO:0000313" key="2">
    <source>
        <dbReference type="Proteomes" id="UP000540506"/>
    </source>
</evidence>
<accession>A0A7W7R7N2</accession>
<evidence type="ECO:0000313" key="1">
    <source>
        <dbReference type="EMBL" id="MBB4926633.1"/>
    </source>
</evidence>
<protein>
    <submittedName>
        <fullName evidence="1">4-hydroxy-3-methylbut-2-enyl diphosphate reductase</fullName>
        <ecNumber evidence="1">1.17.7.4</ecNumber>
    </submittedName>
</protein>
<dbReference type="GO" id="GO:0051745">
    <property type="term" value="F:4-hydroxy-3-methylbut-2-enyl diphosphate reductase activity"/>
    <property type="evidence" value="ECO:0007669"/>
    <property type="project" value="UniProtKB-EC"/>
</dbReference>
<dbReference type="RefSeq" id="WP_184940119.1">
    <property type="nucleotide sequence ID" value="NZ_JACHJV010000001.1"/>
</dbReference>
<dbReference type="EC" id="1.17.7.4" evidence="1"/>
<comment type="caution">
    <text evidence="1">The sequence shown here is derived from an EMBL/GenBank/DDBJ whole genome shotgun (WGS) entry which is preliminary data.</text>
</comment>
<dbReference type="EMBL" id="JACHJV010000001">
    <property type="protein sequence ID" value="MBB4926633.1"/>
    <property type="molecule type" value="Genomic_DNA"/>
</dbReference>
<name>A0A7W7R7N2_KITKI</name>
<sequence>MVNRTLRLESFGIGPVGGEREAMRGAAARLTVASSWRHPNRGSVRCPAAPLVLAESNGAGLPGALGPLGPLGPLRPLEPLGPLGPLGERTGPPSLGAVALVVHSVSYLDADGSAVGLAVAAPSGDAALLHAAGRLVTDWAGAFRTRRLLLAGPPSCRGLLEPAASAGAERAVGGALVPEARLGATEAGVPSGLGAPGTAGAAAGGAAGAPAAPPRAGCRCLTLAWRSAVTFHEQGDTVLLVGGGTSVAPVGAPVGESPWAVQDVLVPVGSVEQVSELRVADPRRVSYVLRPGVEMRAALPVVAALRAAFPRLRGQHPDQWCYAATDAWEERAGVCRDSEVTFWLDHAGRPGEVDELTGLGREREALHRITAPTQLRRSWIGPAATVGLVISDDASGELLHDLVEVICGLGPVSALRRRVSTELGVPVGCS</sequence>
<proteinExistence type="predicted"/>
<dbReference type="AlphaFoldDB" id="A0A7W7R7N2"/>
<keyword evidence="2" id="KW-1185">Reference proteome</keyword>
<dbReference type="Proteomes" id="UP000540506">
    <property type="component" value="Unassembled WGS sequence"/>
</dbReference>
<gene>
    <name evidence="1" type="ORF">FHR34_005626</name>
</gene>
<organism evidence="1 2">
    <name type="scientific">Kitasatospora kifunensis</name>
    <name type="common">Streptomyces kifunensis</name>
    <dbReference type="NCBI Taxonomy" id="58351"/>
    <lineage>
        <taxon>Bacteria</taxon>
        <taxon>Bacillati</taxon>
        <taxon>Actinomycetota</taxon>
        <taxon>Actinomycetes</taxon>
        <taxon>Kitasatosporales</taxon>
        <taxon>Streptomycetaceae</taxon>
        <taxon>Kitasatospora</taxon>
    </lineage>
</organism>
<dbReference type="Gene3D" id="3.40.1010.20">
    <property type="entry name" value="4-hydroxy-3-methylbut-2-enyl diphosphate reductase, catalytic domain"/>
    <property type="match status" value="2"/>
</dbReference>